<proteinExistence type="predicted"/>
<comment type="caution">
    <text evidence="1">The sequence shown here is derived from an EMBL/GenBank/DDBJ whole genome shotgun (WGS) entry which is preliminary data.</text>
</comment>
<dbReference type="AlphaFoldDB" id="A0A8S2PHM6"/>
<sequence>MPSPSEIIAEELRVRAIVELAMNYNYYNIKYERIVGPLNLRIK</sequence>
<gene>
    <name evidence="1" type="ORF">SRO942_LOCUS27119</name>
</gene>
<dbReference type="EMBL" id="CAJOBC010021405">
    <property type="protein sequence ID" value="CAF4050968.1"/>
    <property type="molecule type" value="Genomic_DNA"/>
</dbReference>
<evidence type="ECO:0000313" key="1">
    <source>
        <dbReference type="EMBL" id="CAF4050968.1"/>
    </source>
</evidence>
<evidence type="ECO:0000313" key="2">
    <source>
        <dbReference type="Proteomes" id="UP000681722"/>
    </source>
</evidence>
<organism evidence="1 2">
    <name type="scientific">Didymodactylos carnosus</name>
    <dbReference type="NCBI Taxonomy" id="1234261"/>
    <lineage>
        <taxon>Eukaryota</taxon>
        <taxon>Metazoa</taxon>
        <taxon>Spiralia</taxon>
        <taxon>Gnathifera</taxon>
        <taxon>Rotifera</taxon>
        <taxon>Eurotatoria</taxon>
        <taxon>Bdelloidea</taxon>
        <taxon>Philodinida</taxon>
        <taxon>Philodinidae</taxon>
        <taxon>Didymodactylos</taxon>
    </lineage>
</organism>
<protein>
    <submittedName>
        <fullName evidence="1">Uncharacterized protein</fullName>
    </submittedName>
</protein>
<accession>A0A8S2PHM6</accession>
<dbReference type="OrthoDB" id="10046819at2759"/>
<dbReference type="Proteomes" id="UP000681722">
    <property type="component" value="Unassembled WGS sequence"/>
</dbReference>
<name>A0A8S2PHM6_9BILA</name>
<feature type="non-terminal residue" evidence="1">
    <location>
        <position position="43"/>
    </location>
</feature>
<reference evidence="1" key="1">
    <citation type="submission" date="2021-02" db="EMBL/GenBank/DDBJ databases">
        <authorList>
            <person name="Nowell W R."/>
        </authorList>
    </citation>
    <scope>NUCLEOTIDE SEQUENCE</scope>
</reference>